<organism evidence="3">
    <name type="scientific">marine metagenome</name>
    <dbReference type="NCBI Taxonomy" id="408172"/>
    <lineage>
        <taxon>unclassified sequences</taxon>
        <taxon>metagenomes</taxon>
        <taxon>ecological metagenomes</taxon>
    </lineage>
</organism>
<dbReference type="InterPro" id="IPR036526">
    <property type="entry name" value="C-N_Hydrolase_sf"/>
</dbReference>
<dbReference type="PROSITE" id="PS50263">
    <property type="entry name" value="CN_HYDROLASE"/>
    <property type="match status" value="1"/>
</dbReference>
<dbReference type="AlphaFoldDB" id="A0A382I4N6"/>
<dbReference type="GO" id="GO:0016811">
    <property type="term" value="F:hydrolase activity, acting on carbon-nitrogen (but not peptide) bonds, in linear amides"/>
    <property type="evidence" value="ECO:0007669"/>
    <property type="project" value="TreeGrafter"/>
</dbReference>
<protein>
    <recommendedName>
        <fullName evidence="2">CN hydrolase domain-containing protein</fullName>
    </recommendedName>
</protein>
<feature type="non-terminal residue" evidence="3">
    <location>
        <position position="267"/>
    </location>
</feature>
<dbReference type="PANTHER" id="PTHR43674">
    <property type="entry name" value="NITRILASE C965.09-RELATED"/>
    <property type="match status" value="1"/>
</dbReference>
<name>A0A382I4N6_9ZZZZ</name>
<feature type="domain" description="CN hydrolase" evidence="2">
    <location>
        <begin position="4"/>
        <end position="267"/>
    </location>
</feature>
<keyword evidence="1" id="KW-0378">Hydrolase</keyword>
<reference evidence="3" key="1">
    <citation type="submission" date="2018-05" db="EMBL/GenBank/DDBJ databases">
        <authorList>
            <person name="Lanie J.A."/>
            <person name="Ng W.-L."/>
            <person name="Kazmierczak K.M."/>
            <person name="Andrzejewski T.M."/>
            <person name="Davidsen T.M."/>
            <person name="Wayne K.J."/>
            <person name="Tettelin H."/>
            <person name="Glass J.I."/>
            <person name="Rusch D."/>
            <person name="Podicherti R."/>
            <person name="Tsui H.-C.T."/>
            <person name="Winkler M.E."/>
        </authorList>
    </citation>
    <scope>NUCLEOTIDE SEQUENCE</scope>
</reference>
<dbReference type="Gene3D" id="3.60.110.10">
    <property type="entry name" value="Carbon-nitrogen hydrolase"/>
    <property type="match status" value="1"/>
</dbReference>
<proteinExistence type="predicted"/>
<sequence>MKDTKVASVQFEHAPGDKQANLDKVRRFTAEAAEQGVELVVFPEMCITGYWFLRDLSGEQLTALAEPVPSGPTTGELLRLAKRHNLSVGAGLLEISDEGEMFNSYVVAMPDGQTVCHRKLHAFVNEHITSGSEFTVFDLPNGSRAAILICYDNNLFENTRIVALKGAEILIAPHQTGGCRTPSPRCMGVIDQALWHARCENPKEIEAEFYGSKGREWLLRWLPSRAHDNGMFLIFSNGVGIDGDEVRTGNAMIFNPYGEILAETWVA</sequence>
<evidence type="ECO:0000313" key="3">
    <source>
        <dbReference type="EMBL" id="SVB93803.1"/>
    </source>
</evidence>
<dbReference type="InterPro" id="IPR003010">
    <property type="entry name" value="C-N_Hydrolase"/>
</dbReference>
<dbReference type="SUPFAM" id="SSF56317">
    <property type="entry name" value="Carbon-nitrogen hydrolase"/>
    <property type="match status" value="1"/>
</dbReference>
<dbReference type="Pfam" id="PF00795">
    <property type="entry name" value="CN_hydrolase"/>
    <property type="match status" value="1"/>
</dbReference>
<evidence type="ECO:0000256" key="1">
    <source>
        <dbReference type="ARBA" id="ARBA00022801"/>
    </source>
</evidence>
<dbReference type="InterPro" id="IPR050345">
    <property type="entry name" value="Aliph_Amidase/BUP"/>
</dbReference>
<accession>A0A382I4N6</accession>
<dbReference type="PANTHER" id="PTHR43674:SF2">
    <property type="entry name" value="BETA-UREIDOPROPIONASE"/>
    <property type="match status" value="1"/>
</dbReference>
<dbReference type="EMBL" id="UINC01064795">
    <property type="protein sequence ID" value="SVB93803.1"/>
    <property type="molecule type" value="Genomic_DNA"/>
</dbReference>
<evidence type="ECO:0000259" key="2">
    <source>
        <dbReference type="PROSITE" id="PS50263"/>
    </source>
</evidence>
<gene>
    <name evidence="3" type="ORF">METZ01_LOCUS246657</name>
</gene>